<dbReference type="GO" id="GO:0030153">
    <property type="term" value="P:bacteriocin immunity"/>
    <property type="evidence" value="ECO:0007669"/>
    <property type="project" value="UniProtKB-KW"/>
</dbReference>
<dbReference type="PATRIC" id="fig|317659.3.peg.5748"/>
<comment type="caution">
    <text evidence="3">The sequence shown here is derived from an EMBL/GenBank/DDBJ whole genome shotgun (WGS) entry which is preliminary data.</text>
</comment>
<dbReference type="Pfam" id="PF01320">
    <property type="entry name" value="Colicin_Pyocin"/>
    <property type="match status" value="1"/>
</dbReference>
<keyword evidence="4" id="KW-1185">Reference proteome</keyword>
<dbReference type="Gene3D" id="1.10.1200.20">
    <property type="entry name" value="Colicin E immunity protein"/>
    <property type="match status" value="1"/>
</dbReference>
<evidence type="ECO:0000313" key="3">
    <source>
        <dbReference type="EMBL" id="KPW99676.1"/>
    </source>
</evidence>
<evidence type="ECO:0000313" key="4">
    <source>
        <dbReference type="Proteomes" id="UP000051335"/>
    </source>
</evidence>
<protein>
    <submittedName>
        <fullName evidence="3">LysR family transcriptional regulator</fullName>
    </submittedName>
</protein>
<dbReference type="SUPFAM" id="SSF47345">
    <property type="entry name" value="Colicin E immunity proteins"/>
    <property type="match status" value="1"/>
</dbReference>
<dbReference type="RefSeq" id="WP_046236614.1">
    <property type="nucleotide sequence ID" value="NZ_LJQC01000479.1"/>
</dbReference>
<dbReference type="EMBL" id="LJQC01000479">
    <property type="protein sequence ID" value="KPW99676.1"/>
    <property type="molecule type" value="Genomic_DNA"/>
</dbReference>
<evidence type="ECO:0000256" key="2">
    <source>
        <dbReference type="ARBA" id="ARBA00023025"/>
    </source>
</evidence>
<dbReference type="CDD" id="cd16363">
    <property type="entry name" value="Col_Im_like"/>
    <property type="match status" value="1"/>
</dbReference>
<name>A0A0P9PJA4_9PSED</name>
<evidence type="ECO:0000256" key="1">
    <source>
        <dbReference type="ARBA" id="ARBA00009346"/>
    </source>
</evidence>
<comment type="similarity">
    <text evidence="1">Belongs to the colicins ColE2/ColE8/ColE9 and pyocins S1/S2 family.</text>
</comment>
<accession>A0A0P9PJA4</accession>
<dbReference type="AlphaFoldDB" id="A0A0P9PJA4"/>
<keyword evidence="2" id="KW-0079">Bacteriocin immunity</keyword>
<dbReference type="GO" id="GO:0015643">
    <property type="term" value="F:toxic substance binding"/>
    <property type="evidence" value="ECO:0007669"/>
    <property type="project" value="InterPro"/>
</dbReference>
<sequence>MEFKSALADYTEHEFKALIDAIDDAGTEEDRGDLVEHFNKIVPHPAGSDLLFYPEDGLDDSPNGVVQTIKDYCLSNGLPGFKEA</sequence>
<reference evidence="3 4" key="1">
    <citation type="submission" date="2015-09" db="EMBL/GenBank/DDBJ databases">
        <title>Genome announcement of multiple Pseudomonas syringae strains.</title>
        <authorList>
            <person name="Thakur S."/>
            <person name="Wang P.W."/>
            <person name="Gong Y."/>
            <person name="Weir B.S."/>
            <person name="Guttman D.S."/>
        </authorList>
    </citation>
    <scope>NUCLEOTIDE SEQUENCE [LARGE SCALE GENOMIC DNA]</scope>
    <source>
        <strain evidence="3 4">ICMP17001</strain>
    </source>
</reference>
<dbReference type="Proteomes" id="UP000051335">
    <property type="component" value="Unassembled WGS sequence"/>
</dbReference>
<organism evidence="3 4">
    <name type="scientific">Pseudomonas syringae pv. coryli</name>
    <dbReference type="NCBI Taxonomy" id="317659"/>
    <lineage>
        <taxon>Bacteria</taxon>
        <taxon>Pseudomonadati</taxon>
        <taxon>Pseudomonadota</taxon>
        <taxon>Gammaproteobacteria</taxon>
        <taxon>Pseudomonadales</taxon>
        <taxon>Pseudomonadaceae</taxon>
        <taxon>Pseudomonas</taxon>
    </lineage>
</organism>
<dbReference type="PRINTS" id="PR01299">
    <property type="entry name" value="PYOCIN"/>
</dbReference>
<dbReference type="InterPro" id="IPR035900">
    <property type="entry name" value="Colicin_E_sf"/>
</dbReference>
<gene>
    <name evidence="3" type="ORF">ALO75_200106</name>
</gene>
<proteinExistence type="inferred from homology"/>
<dbReference type="InterPro" id="IPR000290">
    <property type="entry name" value="Colicin_pyocin"/>
</dbReference>